<gene>
    <name evidence="1" type="ORF">AAW01_09640</name>
</gene>
<dbReference type="AlphaFoldDB" id="A0A0G9MR20"/>
<proteinExistence type="predicted"/>
<dbReference type="OrthoDB" id="344736at2"/>
<reference evidence="1 2" key="1">
    <citation type="submission" date="2015-04" db="EMBL/GenBank/DDBJ databases">
        <title>The draft genome sequence of Erythrobacr gangjinensis K7-2.</title>
        <authorList>
            <person name="Zhuang L."/>
            <person name="Liu Y."/>
            <person name="Shao Z."/>
        </authorList>
    </citation>
    <scope>NUCLEOTIDE SEQUENCE [LARGE SCALE GENOMIC DNA]</scope>
    <source>
        <strain evidence="1 2">K7-2</strain>
    </source>
</reference>
<comment type="caution">
    <text evidence="1">The sequence shown here is derived from an EMBL/GenBank/DDBJ whole genome shotgun (WGS) entry which is preliminary data.</text>
</comment>
<dbReference type="STRING" id="502682.BMF35_a0933"/>
<dbReference type="RefSeq" id="WP_047007108.1">
    <property type="nucleotide sequence ID" value="NZ_CP018097.1"/>
</dbReference>
<accession>A0A0G9MR20</accession>
<evidence type="ECO:0000313" key="2">
    <source>
        <dbReference type="Proteomes" id="UP000053070"/>
    </source>
</evidence>
<name>A0A0G9MR20_9SPHN</name>
<keyword evidence="2" id="KW-1185">Reference proteome</keyword>
<dbReference type="KEGG" id="egn:BMF35_a0933"/>
<sequence length="127" mass="13697">MIYILQNMLPIAAATVIGLAIWALWLRRAGIRPPSLSGWALNLVAIFWLAAILAGALILAPVEANIWAVTLGTAIIIWCGFVLPVLAVSLAMARQRTRRIAGTVFIWLLIMLAQSAIMRVIGLSAPV</sequence>
<organism evidence="1 2">
    <name type="scientific">Aurantiacibacter gangjinensis</name>
    <dbReference type="NCBI Taxonomy" id="502682"/>
    <lineage>
        <taxon>Bacteria</taxon>
        <taxon>Pseudomonadati</taxon>
        <taxon>Pseudomonadota</taxon>
        <taxon>Alphaproteobacteria</taxon>
        <taxon>Sphingomonadales</taxon>
        <taxon>Erythrobacteraceae</taxon>
        <taxon>Aurantiacibacter</taxon>
    </lineage>
</organism>
<protein>
    <submittedName>
        <fullName evidence="1">Uncharacterized protein</fullName>
    </submittedName>
</protein>
<dbReference type="PATRIC" id="fig|502682.8.peg.1970"/>
<evidence type="ECO:0000313" key="1">
    <source>
        <dbReference type="EMBL" id="KLE31758.1"/>
    </source>
</evidence>
<dbReference type="Proteomes" id="UP000053070">
    <property type="component" value="Unassembled WGS sequence"/>
</dbReference>
<dbReference type="EMBL" id="LBHC01000002">
    <property type="protein sequence ID" value="KLE31758.1"/>
    <property type="molecule type" value="Genomic_DNA"/>
</dbReference>